<reference evidence="1 2" key="1">
    <citation type="submission" date="2017-11" db="EMBL/GenBank/DDBJ databases">
        <authorList>
            <person name="Blom J."/>
        </authorList>
    </citation>
    <scope>NUCLEOTIDE SEQUENCE [LARGE SCALE GENOMIC DNA]</scope>
    <source>
        <strain evidence="1">NCPPB 2254</strain>
    </source>
</reference>
<evidence type="ECO:0000313" key="2">
    <source>
        <dbReference type="Proteomes" id="UP000237580"/>
    </source>
</evidence>
<dbReference type="EMBL" id="ODAM01000104">
    <property type="protein sequence ID" value="SOQ12713.1"/>
    <property type="molecule type" value="Genomic_DNA"/>
</dbReference>
<protein>
    <submittedName>
        <fullName evidence="1">Uncharacterized protein</fullName>
    </submittedName>
</protein>
<gene>
    <name evidence="1" type="ORF">NCPPB2254_04051</name>
</gene>
<name>A0AB38EK98_9PSED</name>
<sequence>MHALQNSQLEFVTVTLPPFLFKSGWAVDLISRDPLTKAGKVHIVAMRNIPQTCLAGTILFHGCEFCLLCVFTHDASKGCIQPSGVTPERGNDRRSVACSACECPLVRDNTIVPMLRVGMPFWTLCVRFSALTCPASASGVVCRSLFRSSAVAAGSTCIALSAKARCCWRNTGWPGCRTGRC</sequence>
<proteinExistence type="predicted"/>
<comment type="caution">
    <text evidence="1">The sequence shown here is derived from an EMBL/GenBank/DDBJ whole genome shotgun (WGS) entry which is preliminary data.</text>
</comment>
<accession>A0AB38EK98</accession>
<dbReference type="AlphaFoldDB" id="A0AB38EK98"/>
<organism evidence="1 2">
    <name type="scientific">Pseudomonas syringae pv. persicae</name>
    <dbReference type="NCBI Taxonomy" id="237306"/>
    <lineage>
        <taxon>Bacteria</taxon>
        <taxon>Pseudomonadati</taxon>
        <taxon>Pseudomonadota</taxon>
        <taxon>Gammaproteobacteria</taxon>
        <taxon>Pseudomonadales</taxon>
        <taxon>Pseudomonadaceae</taxon>
        <taxon>Pseudomonas</taxon>
    </lineage>
</organism>
<dbReference type="Proteomes" id="UP000237580">
    <property type="component" value="Unassembled WGS sequence"/>
</dbReference>
<evidence type="ECO:0000313" key="1">
    <source>
        <dbReference type="EMBL" id="SOQ12713.1"/>
    </source>
</evidence>